<evidence type="ECO:0000313" key="2">
    <source>
        <dbReference type="Proteomes" id="UP001162483"/>
    </source>
</evidence>
<protein>
    <submittedName>
        <fullName evidence="1">Uncharacterized protein</fullName>
    </submittedName>
</protein>
<comment type="caution">
    <text evidence="1">The sequence shown here is derived from an EMBL/GenBank/DDBJ whole genome shotgun (WGS) entry which is preliminary data.</text>
</comment>
<keyword evidence="2" id="KW-1185">Reference proteome</keyword>
<reference evidence="1" key="1">
    <citation type="submission" date="2023-05" db="EMBL/GenBank/DDBJ databases">
        <authorList>
            <person name="Stuckert A."/>
        </authorList>
    </citation>
    <scope>NUCLEOTIDE SEQUENCE</scope>
</reference>
<accession>A0ABN9A9B2</accession>
<dbReference type="EMBL" id="CATNWA010000050">
    <property type="protein sequence ID" value="CAI9532273.1"/>
    <property type="molecule type" value="Genomic_DNA"/>
</dbReference>
<evidence type="ECO:0000313" key="1">
    <source>
        <dbReference type="EMBL" id="CAI9532273.1"/>
    </source>
</evidence>
<dbReference type="Proteomes" id="UP001162483">
    <property type="component" value="Unassembled WGS sequence"/>
</dbReference>
<proteinExistence type="predicted"/>
<name>A0ABN9A9B2_9NEOB</name>
<sequence length="39" mass="4809">MIWRGLEHLNHMIWRAGTILLAKYSVYITGETRKMRIWY</sequence>
<gene>
    <name evidence="1" type="ORF">SPARVUS_LOCUS125897</name>
</gene>
<organism evidence="1 2">
    <name type="scientific">Staurois parvus</name>
    <dbReference type="NCBI Taxonomy" id="386267"/>
    <lineage>
        <taxon>Eukaryota</taxon>
        <taxon>Metazoa</taxon>
        <taxon>Chordata</taxon>
        <taxon>Craniata</taxon>
        <taxon>Vertebrata</taxon>
        <taxon>Euteleostomi</taxon>
        <taxon>Amphibia</taxon>
        <taxon>Batrachia</taxon>
        <taxon>Anura</taxon>
        <taxon>Neobatrachia</taxon>
        <taxon>Ranoidea</taxon>
        <taxon>Ranidae</taxon>
        <taxon>Staurois</taxon>
    </lineage>
</organism>
<feature type="non-terminal residue" evidence="1">
    <location>
        <position position="39"/>
    </location>
</feature>